<dbReference type="EMBL" id="QGKX02001521">
    <property type="protein sequence ID" value="KAF3508175.1"/>
    <property type="molecule type" value="Genomic_DNA"/>
</dbReference>
<comment type="caution">
    <text evidence="2">The sequence shown here is derived from an EMBL/GenBank/DDBJ whole genome shotgun (WGS) entry which is preliminary data.</text>
</comment>
<feature type="region of interest" description="Disordered" evidence="1">
    <location>
        <begin position="1"/>
        <end position="31"/>
    </location>
</feature>
<feature type="compositionally biased region" description="Basic residues" evidence="1">
    <location>
        <begin position="1"/>
        <end position="10"/>
    </location>
</feature>
<proteinExistence type="predicted"/>
<evidence type="ECO:0000313" key="3">
    <source>
        <dbReference type="Proteomes" id="UP000712600"/>
    </source>
</evidence>
<dbReference type="Proteomes" id="UP000712600">
    <property type="component" value="Unassembled WGS sequence"/>
</dbReference>
<accession>A0A8S9P0E1</accession>
<reference evidence="2" key="1">
    <citation type="submission" date="2019-12" db="EMBL/GenBank/DDBJ databases">
        <title>Genome sequencing and annotation of Brassica cretica.</title>
        <authorList>
            <person name="Studholme D.J."/>
            <person name="Sarris P."/>
        </authorList>
    </citation>
    <scope>NUCLEOTIDE SEQUENCE</scope>
    <source>
        <strain evidence="2">PFS-109/04</strain>
        <tissue evidence="2">Leaf</tissue>
    </source>
</reference>
<protein>
    <submittedName>
        <fullName evidence="2">Uncharacterized protein</fullName>
    </submittedName>
</protein>
<organism evidence="2 3">
    <name type="scientific">Brassica cretica</name>
    <name type="common">Mustard</name>
    <dbReference type="NCBI Taxonomy" id="69181"/>
    <lineage>
        <taxon>Eukaryota</taxon>
        <taxon>Viridiplantae</taxon>
        <taxon>Streptophyta</taxon>
        <taxon>Embryophyta</taxon>
        <taxon>Tracheophyta</taxon>
        <taxon>Spermatophyta</taxon>
        <taxon>Magnoliopsida</taxon>
        <taxon>eudicotyledons</taxon>
        <taxon>Gunneridae</taxon>
        <taxon>Pentapetalae</taxon>
        <taxon>rosids</taxon>
        <taxon>malvids</taxon>
        <taxon>Brassicales</taxon>
        <taxon>Brassicaceae</taxon>
        <taxon>Brassiceae</taxon>
        <taxon>Brassica</taxon>
    </lineage>
</organism>
<sequence>MLSRTRKRSRAGAVLGSRTSELGSGTPWAEADRGRELEQMWEQETRSGFRVRRIAG</sequence>
<gene>
    <name evidence="2" type="ORF">F2Q69_00001262</name>
</gene>
<evidence type="ECO:0000256" key="1">
    <source>
        <dbReference type="SAM" id="MobiDB-lite"/>
    </source>
</evidence>
<evidence type="ECO:0000313" key="2">
    <source>
        <dbReference type="EMBL" id="KAF3508175.1"/>
    </source>
</evidence>
<name>A0A8S9P0E1_BRACR</name>
<dbReference type="AlphaFoldDB" id="A0A8S9P0E1"/>